<sequence>MESGDIGGKPMKNLGGQVCQSVVILLERMWMVIQFIACEYVHFLSAVRYEYERKDGNQSCPQCKTRYKRHKGSPAILGVEKRVMMQMTMLVILITLQKTKPKSEAENSERMLSWHATYARGEDVSAPNYDKEVLITHLPLLTNGQEVSGELSAESLSGFLWHLRAVGGKKIHPLYIAAVLEGAVQHIASRRFEVGGSDLTKLLLKNWLLMTECLEHVRRGTYLPDGQVCLFPCMLSVLPCLGDKNWKRKYTVGEALFQPSILGLEAHGIVEQLVRSVATVSSESQKQLLENTVLCGGTTSMTGFESRFQKEASLCSSAIRPCLVKPPEYMPENLAMYSAWVGGAILAKVVFPQISM</sequence>
<dbReference type="PANTHER" id="PTHR11937">
    <property type="entry name" value="ACTIN"/>
    <property type="match status" value="1"/>
</dbReference>
<organism evidence="2 3">
    <name type="scientific">Hibiscus syriacus</name>
    <name type="common">Rose of Sharon</name>
    <dbReference type="NCBI Taxonomy" id="106335"/>
    <lineage>
        <taxon>Eukaryota</taxon>
        <taxon>Viridiplantae</taxon>
        <taxon>Streptophyta</taxon>
        <taxon>Embryophyta</taxon>
        <taxon>Tracheophyta</taxon>
        <taxon>Spermatophyta</taxon>
        <taxon>Magnoliopsida</taxon>
        <taxon>eudicotyledons</taxon>
        <taxon>Gunneridae</taxon>
        <taxon>Pentapetalae</taxon>
        <taxon>rosids</taxon>
        <taxon>malvids</taxon>
        <taxon>Malvales</taxon>
        <taxon>Malvaceae</taxon>
        <taxon>Malvoideae</taxon>
        <taxon>Hibiscus</taxon>
    </lineage>
</organism>
<dbReference type="SUPFAM" id="SSF53067">
    <property type="entry name" value="Actin-like ATPase domain"/>
    <property type="match status" value="1"/>
</dbReference>
<feature type="domain" description="Cellulose synthase RING-type zinc finger" evidence="1">
    <location>
        <begin position="9"/>
        <end position="80"/>
    </location>
</feature>
<comment type="caution">
    <text evidence="2">The sequence shown here is derived from an EMBL/GenBank/DDBJ whole genome shotgun (WGS) entry which is preliminary data.</text>
</comment>
<evidence type="ECO:0000259" key="1">
    <source>
        <dbReference type="Pfam" id="PF14569"/>
    </source>
</evidence>
<dbReference type="InterPro" id="IPR027934">
    <property type="entry name" value="CES_Znf_RING"/>
</dbReference>
<accession>A0A6A3CFK5</accession>
<reference evidence="2" key="1">
    <citation type="submission" date="2019-09" db="EMBL/GenBank/DDBJ databases">
        <title>Draft genome information of white flower Hibiscus syriacus.</title>
        <authorList>
            <person name="Kim Y.-M."/>
        </authorList>
    </citation>
    <scope>NUCLEOTIDE SEQUENCE [LARGE SCALE GENOMIC DNA]</scope>
    <source>
        <strain evidence="2">YM2019G1</strain>
    </source>
</reference>
<name>A0A6A3CFK5_HIBSY</name>
<dbReference type="Proteomes" id="UP000436088">
    <property type="component" value="Unassembled WGS sequence"/>
</dbReference>
<evidence type="ECO:0000313" key="2">
    <source>
        <dbReference type="EMBL" id="KAE8727467.1"/>
    </source>
</evidence>
<dbReference type="EMBL" id="VEPZ02000307">
    <property type="protein sequence ID" value="KAE8727467.1"/>
    <property type="molecule type" value="Genomic_DNA"/>
</dbReference>
<dbReference type="Gene3D" id="3.30.40.10">
    <property type="entry name" value="Zinc/RING finger domain, C3HC4 (zinc finger)"/>
    <property type="match status" value="1"/>
</dbReference>
<dbReference type="Gene3D" id="3.90.640.10">
    <property type="entry name" value="Actin, Chain A, domain 4"/>
    <property type="match status" value="1"/>
</dbReference>
<dbReference type="SUPFAM" id="SSF57850">
    <property type="entry name" value="RING/U-box"/>
    <property type="match status" value="1"/>
</dbReference>
<dbReference type="Gene3D" id="3.30.420.40">
    <property type="match status" value="1"/>
</dbReference>
<keyword evidence="3" id="KW-1185">Reference proteome</keyword>
<dbReference type="InterPro" id="IPR013083">
    <property type="entry name" value="Znf_RING/FYVE/PHD"/>
</dbReference>
<proteinExistence type="predicted"/>
<dbReference type="Pfam" id="PF14569">
    <property type="entry name" value="zf-UDP"/>
    <property type="match status" value="1"/>
</dbReference>
<gene>
    <name evidence="2" type="ORF">F3Y22_tig00005459pilonHSYRG00121</name>
</gene>
<protein>
    <submittedName>
        <fullName evidence="2">Actin-related protein 7</fullName>
    </submittedName>
</protein>
<dbReference type="Pfam" id="PF00022">
    <property type="entry name" value="Actin"/>
    <property type="match status" value="1"/>
</dbReference>
<dbReference type="InterPro" id="IPR004000">
    <property type="entry name" value="Actin"/>
</dbReference>
<evidence type="ECO:0000313" key="3">
    <source>
        <dbReference type="Proteomes" id="UP000436088"/>
    </source>
</evidence>
<dbReference type="AlphaFoldDB" id="A0A6A3CFK5"/>
<dbReference type="InterPro" id="IPR043129">
    <property type="entry name" value="ATPase_NBD"/>
</dbReference>